<dbReference type="Pfam" id="PF00078">
    <property type="entry name" value="RVT_1"/>
    <property type="match status" value="1"/>
</dbReference>
<keyword evidence="3" id="KW-1185">Reference proteome</keyword>
<evidence type="ECO:0000313" key="2">
    <source>
        <dbReference type="EMBL" id="CAL1403199.1"/>
    </source>
</evidence>
<dbReference type="EMBL" id="OZ034820">
    <property type="protein sequence ID" value="CAL1403199.1"/>
    <property type="molecule type" value="Genomic_DNA"/>
</dbReference>
<dbReference type="CDD" id="cd01650">
    <property type="entry name" value="RT_nLTR_like"/>
    <property type="match status" value="1"/>
</dbReference>
<protein>
    <recommendedName>
        <fullName evidence="1">Reverse transcriptase domain-containing protein</fullName>
    </recommendedName>
</protein>
<dbReference type="AlphaFoldDB" id="A0AAV2FXQ6"/>
<organism evidence="2 3">
    <name type="scientific">Linum trigynum</name>
    <dbReference type="NCBI Taxonomy" id="586398"/>
    <lineage>
        <taxon>Eukaryota</taxon>
        <taxon>Viridiplantae</taxon>
        <taxon>Streptophyta</taxon>
        <taxon>Embryophyta</taxon>
        <taxon>Tracheophyta</taxon>
        <taxon>Spermatophyta</taxon>
        <taxon>Magnoliopsida</taxon>
        <taxon>eudicotyledons</taxon>
        <taxon>Gunneridae</taxon>
        <taxon>Pentapetalae</taxon>
        <taxon>rosids</taxon>
        <taxon>fabids</taxon>
        <taxon>Malpighiales</taxon>
        <taxon>Linaceae</taxon>
        <taxon>Linum</taxon>
    </lineage>
</organism>
<proteinExistence type="predicted"/>
<dbReference type="PANTHER" id="PTHR46890">
    <property type="entry name" value="NON-LTR RETROLELEMENT REVERSE TRANSCRIPTASE-LIKE PROTEIN-RELATED"/>
    <property type="match status" value="1"/>
</dbReference>
<gene>
    <name evidence="2" type="ORF">LTRI10_LOCUS43145</name>
</gene>
<dbReference type="InterPro" id="IPR052343">
    <property type="entry name" value="Retrotransposon-Effector_Assoc"/>
</dbReference>
<sequence>MGGACICERLDRALCSHPWIDRFPDTFVKHFTDQGSDDRALLLSDKAYTRNSRPLFRFDARWADNPEVRAMVNYVWQEEVQGTPMFRLWERLKRLRHLLYDWVRAGTTNSLRNIKTLQAEIERVKLIHPIDWNAVRTLEIELNRQWEAEEIYWQQKSKVRWLKKGDQNSSYFHTVTRARRKWNFVAGLRSDTGECVTEEPGKAAIATDFYQSLFTSEHQVPNMAERVDNLPISHSITPAMNAALTAKVLPNEVRQTVFSMGSKQAPRSDGFTGKFFKAFWDVVGDSVIAAFVSFFETSRMLKSLNHTWLTLIPKVDDVETMRQLRPISLCQFVYKIMTKIMAERLASFLTHIISEGQNGFIRDRQIIDNILLGHELMHYLKVKTRGKKGYMALKVDMEKAYDRVEWSFLLAVMNKMGFSSVWQGWILECLRSSSFSVLMNGTPSSYFKPSRGLRQGDPLSPLLFVICTEGFTALLRKAITENKLQRVKVAPRAPRISHLFFADDSYLFLRGTLQECENLIVVLNEYEELSGQRVNLEKSAVCFNKNIVLPDQEFLATILGVGAVGVHDKYLGLPTLFARSKMATFRYLEEKLLERLQGWKQKMLS</sequence>
<reference evidence="2 3" key="1">
    <citation type="submission" date="2024-04" db="EMBL/GenBank/DDBJ databases">
        <authorList>
            <person name="Fracassetti M."/>
        </authorList>
    </citation>
    <scope>NUCLEOTIDE SEQUENCE [LARGE SCALE GENOMIC DNA]</scope>
</reference>
<feature type="domain" description="Reverse transcriptase" evidence="1">
    <location>
        <begin position="293"/>
        <end position="563"/>
    </location>
</feature>
<dbReference type="Proteomes" id="UP001497516">
    <property type="component" value="Chromosome 7"/>
</dbReference>
<dbReference type="PROSITE" id="PS50878">
    <property type="entry name" value="RT_POL"/>
    <property type="match status" value="1"/>
</dbReference>
<dbReference type="PANTHER" id="PTHR46890:SF48">
    <property type="entry name" value="RNA-DIRECTED DNA POLYMERASE"/>
    <property type="match status" value="1"/>
</dbReference>
<evidence type="ECO:0000259" key="1">
    <source>
        <dbReference type="PROSITE" id="PS50878"/>
    </source>
</evidence>
<accession>A0AAV2FXQ6</accession>
<name>A0AAV2FXQ6_9ROSI</name>
<dbReference type="InterPro" id="IPR000477">
    <property type="entry name" value="RT_dom"/>
</dbReference>
<evidence type="ECO:0000313" key="3">
    <source>
        <dbReference type="Proteomes" id="UP001497516"/>
    </source>
</evidence>
<dbReference type="SUPFAM" id="SSF56672">
    <property type="entry name" value="DNA/RNA polymerases"/>
    <property type="match status" value="1"/>
</dbReference>
<dbReference type="InterPro" id="IPR043502">
    <property type="entry name" value="DNA/RNA_pol_sf"/>
</dbReference>